<dbReference type="SMART" id="SM00382">
    <property type="entry name" value="AAA"/>
    <property type="match status" value="1"/>
</dbReference>
<dbReference type="PROSITE" id="PS50929">
    <property type="entry name" value="ABC_TM1F"/>
    <property type="match status" value="1"/>
</dbReference>
<evidence type="ECO:0000256" key="4">
    <source>
        <dbReference type="ARBA" id="ARBA00022840"/>
    </source>
</evidence>
<dbReference type="InterPro" id="IPR036640">
    <property type="entry name" value="ABC1_TM_sf"/>
</dbReference>
<dbReference type="PROSITE" id="PS50990">
    <property type="entry name" value="PEPTIDASE_C39"/>
    <property type="match status" value="1"/>
</dbReference>
<dbReference type="InterPro" id="IPR011527">
    <property type="entry name" value="ABC1_TM_dom"/>
</dbReference>
<evidence type="ECO:0000256" key="3">
    <source>
        <dbReference type="ARBA" id="ARBA00022741"/>
    </source>
</evidence>
<feature type="transmembrane region" description="Helical" evidence="7">
    <location>
        <begin position="382"/>
        <end position="405"/>
    </location>
</feature>
<keyword evidence="2 7" id="KW-0812">Transmembrane</keyword>
<feature type="transmembrane region" description="Helical" evidence="7">
    <location>
        <begin position="198"/>
        <end position="218"/>
    </location>
</feature>
<dbReference type="Pfam" id="PF00005">
    <property type="entry name" value="ABC_tran"/>
    <property type="match status" value="1"/>
</dbReference>
<feature type="domain" description="ABC transporter" evidence="8">
    <location>
        <begin position="476"/>
        <end position="704"/>
    </location>
</feature>
<feature type="transmembrane region" description="Helical" evidence="7">
    <location>
        <begin position="160"/>
        <end position="186"/>
    </location>
</feature>
<evidence type="ECO:0000256" key="2">
    <source>
        <dbReference type="ARBA" id="ARBA00022692"/>
    </source>
</evidence>
<sequence>MHTNELLECLVLFTHLNKNPYSAQALTAGLPVDKNSGMVELFSTNSKKALFSRAAKKAGYSSSLVKKDLLDIPRLVLPCILVLKDKKACILQAFENNEAVVILPGLESSTKISIQTLEEEYLGYCFYLKKEFSYKDDNSDELAKANSHWFFDTLKRSKGIYIDVLIASFIINLFVLASPLFTMNVYDRVVPNNATETLWVLAIGVFIVYALDLVIKLVRAYFLENASKRSEIIMSSMIYEKVLDIKLSVRPKSVGSFAQNLKEFDTLKSFFASASIASIVDMPFCVIFLLTVYFLAGYLVVVPIVVIILILIYTFSIKNPLQKSIESTYKASAYKNGILVESLNTLETIKSLNAASQAQWVYEEATGEIAAKSIKSKLLSSSISMVTGFLVQFNTIAIVVMGVYMIKDMQLSMGGLIASVILSSRAITPMGQVASLISNFQQTKTAYKSIEDIMQLPVERPDGKKFIRRNNFNGQIDFNNVSFTYPEAKKESLNSVTFKIKEGEKVAIIGKNGSGKTTIEKLILGLYEPTKGSVSIDGIDVEQIDPADLREHIAYVSQDIMLFKGSVRENIIYKNPAASDEEIVKAADIACVSDFVNSHPQGFDMPVYERGEGLSGGQRQSIAIARAFIKDAPIVLLDEPTNSIDTSTEAKVLENIKKACSDKTLVVITHKQSLLSLVDRIIVIDNGKVVLDGPKAKVLNELGV</sequence>
<dbReference type="SUPFAM" id="SSF90123">
    <property type="entry name" value="ABC transporter transmembrane region"/>
    <property type="match status" value="1"/>
</dbReference>
<evidence type="ECO:0000256" key="5">
    <source>
        <dbReference type="ARBA" id="ARBA00022989"/>
    </source>
</evidence>
<dbReference type="SUPFAM" id="SSF52540">
    <property type="entry name" value="P-loop containing nucleoside triphosphate hydrolases"/>
    <property type="match status" value="1"/>
</dbReference>
<feature type="domain" description="ABC transmembrane type-1" evidence="9">
    <location>
        <begin position="164"/>
        <end position="442"/>
    </location>
</feature>
<evidence type="ECO:0000256" key="7">
    <source>
        <dbReference type="SAM" id="Phobius"/>
    </source>
</evidence>
<protein>
    <submittedName>
        <fullName evidence="11">Type I secretion system permease/ATPase</fullName>
    </submittedName>
</protein>
<dbReference type="Gene3D" id="3.90.70.10">
    <property type="entry name" value="Cysteine proteinases"/>
    <property type="match status" value="1"/>
</dbReference>
<dbReference type="Gene3D" id="3.40.50.300">
    <property type="entry name" value="P-loop containing nucleotide triphosphate hydrolases"/>
    <property type="match status" value="1"/>
</dbReference>
<accession>A0ABS7WPC6</accession>
<proteinExistence type="predicted"/>
<evidence type="ECO:0000313" key="11">
    <source>
        <dbReference type="EMBL" id="MBZ7986618.1"/>
    </source>
</evidence>
<dbReference type="InterPro" id="IPR003439">
    <property type="entry name" value="ABC_transporter-like_ATP-bd"/>
</dbReference>
<keyword evidence="4" id="KW-0067">ATP-binding</keyword>
<dbReference type="CDD" id="cd18587">
    <property type="entry name" value="ABC_6TM_LapB_like"/>
    <property type="match status" value="1"/>
</dbReference>
<evidence type="ECO:0000259" key="10">
    <source>
        <dbReference type="PROSITE" id="PS50990"/>
    </source>
</evidence>
<feature type="transmembrane region" description="Helical" evidence="7">
    <location>
        <begin position="270"/>
        <end position="290"/>
    </location>
</feature>
<reference evidence="11 12" key="1">
    <citation type="submission" date="2020-07" db="EMBL/GenBank/DDBJ databases">
        <title>Transfer of Campylobacter canadensis to the novel genus Avispirillum gen. nov., that also includes two novel species recovered from migratory waterfowl: Avispirillum anseris sp. nov. and Avispirillum brantae sp. nov.</title>
        <authorList>
            <person name="Miller W.G."/>
            <person name="Chapman M.H."/>
            <person name="Yee E."/>
            <person name="Inglis G.D."/>
        </authorList>
    </citation>
    <scope>NUCLEOTIDE SEQUENCE [LARGE SCALE GENOMIC DNA]</scope>
    <source>
        <strain evidence="11 12">L283</strain>
    </source>
</reference>
<dbReference type="InterPro" id="IPR005074">
    <property type="entry name" value="Peptidase_C39"/>
</dbReference>
<evidence type="ECO:0000259" key="9">
    <source>
        <dbReference type="PROSITE" id="PS50929"/>
    </source>
</evidence>
<dbReference type="InterPro" id="IPR017750">
    <property type="entry name" value="ATPase_T1SS"/>
</dbReference>
<evidence type="ECO:0000259" key="8">
    <source>
        <dbReference type="PROSITE" id="PS50893"/>
    </source>
</evidence>
<evidence type="ECO:0000313" key="12">
    <source>
        <dbReference type="Proteomes" id="UP000786183"/>
    </source>
</evidence>
<dbReference type="CDD" id="cd03245">
    <property type="entry name" value="ABCC_bacteriocin_exporters"/>
    <property type="match status" value="1"/>
</dbReference>
<keyword evidence="5 7" id="KW-1133">Transmembrane helix</keyword>
<dbReference type="PANTHER" id="PTHR24221:SF248">
    <property type="entry name" value="ABC TRANSPORTER TRANSMEMBRANE REGION"/>
    <property type="match status" value="1"/>
</dbReference>
<dbReference type="InterPro" id="IPR039421">
    <property type="entry name" value="Type_1_exporter"/>
</dbReference>
<name>A0ABS7WPC6_9BACT</name>
<comment type="subcellular location">
    <subcellularLocation>
        <location evidence="1">Cell membrane</location>
        <topology evidence="1">Multi-pass membrane protein</topology>
    </subcellularLocation>
</comment>
<keyword evidence="6 7" id="KW-0472">Membrane</keyword>
<dbReference type="Proteomes" id="UP000786183">
    <property type="component" value="Unassembled WGS sequence"/>
</dbReference>
<keyword evidence="3" id="KW-0547">Nucleotide-binding</keyword>
<dbReference type="NCBIfam" id="TIGR03375">
    <property type="entry name" value="type_I_sec_LssB"/>
    <property type="match status" value="1"/>
</dbReference>
<keyword evidence="12" id="KW-1185">Reference proteome</keyword>
<dbReference type="RefSeq" id="WP_172232420.1">
    <property type="nucleotide sequence ID" value="NZ_CP035946.1"/>
</dbReference>
<evidence type="ECO:0000256" key="6">
    <source>
        <dbReference type="ARBA" id="ARBA00023136"/>
    </source>
</evidence>
<comment type="caution">
    <text evidence="11">The sequence shown here is derived from an EMBL/GenBank/DDBJ whole genome shotgun (WGS) entry which is preliminary data.</text>
</comment>
<evidence type="ECO:0000256" key="1">
    <source>
        <dbReference type="ARBA" id="ARBA00004651"/>
    </source>
</evidence>
<feature type="transmembrane region" description="Helical" evidence="7">
    <location>
        <begin position="296"/>
        <end position="315"/>
    </location>
</feature>
<gene>
    <name evidence="11" type="ORF">AVCANL283_00630</name>
</gene>
<dbReference type="Pfam" id="PF00664">
    <property type="entry name" value="ABC_membrane"/>
    <property type="match status" value="1"/>
</dbReference>
<dbReference type="PANTHER" id="PTHR24221">
    <property type="entry name" value="ATP-BINDING CASSETTE SUB-FAMILY B"/>
    <property type="match status" value="1"/>
</dbReference>
<dbReference type="Gene3D" id="1.20.1560.10">
    <property type="entry name" value="ABC transporter type 1, transmembrane domain"/>
    <property type="match status" value="1"/>
</dbReference>
<organism evidence="11 12">
    <name type="scientific">Campylobacter canadensis</name>
    <dbReference type="NCBI Taxonomy" id="449520"/>
    <lineage>
        <taxon>Bacteria</taxon>
        <taxon>Pseudomonadati</taxon>
        <taxon>Campylobacterota</taxon>
        <taxon>Epsilonproteobacteria</taxon>
        <taxon>Campylobacterales</taxon>
        <taxon>Campylobacteraceae</taxon>
        <taxon>Campylobacter</taxon>
    </lineage>
</organism>
<dbReference type="EMBL" id="JACGBB010000001">
    <property type="protein sequence ID" value="MBZ7986618.1"/>
    <property type="molecule type" value="Genomic_DNA"/>
</dbReference>
<dbReference type="InterPro" id="IPR027417">
    <property type="entry name" value="P-loop_NTPase"/>
</dbReference>
<dbReference type="PROSITE" id="PS50893">
    <property type="entry name" value="ABC_TRANSPORTER_2"/>
    <property type="match status" value="1"/>
</dbReference>
<feature type="domain" description="Peptidase C39" evidence="10">
    <location>
        <begin position="2"/>
        <end position="128"/>
    </location>
</feature>
<dbReference type="InterPro" id="IPR003593">
    <property type="entry name" value="AAA+_ATPase"/>
</dbReference>